<organism evidence="2 3">
    <name type="scientific">Entamoeba invadens IP1</name>
    <dbReference type="NCBI Taxonomy" id="370355"/>
    <lineage>
        <taxon>Eukaryota</taxon>
        <taxon>Amoebozoa</taxon>
        <taxon>Evosea</taxon>
        <taxon>Archamoebae</taxon>
        <taxon>Mastigamoebida</taxon>
        <taxon>Entamoebidae</taxon>
        <taxon>Entamoeba</taxon>
    </lineage>
</organism>
<evidence type="ECO:0000256" key="1">
    <source>
        <dbReference type="SAM" id="Phobius"/>
    </source>
</evidence>
<feature type="transmembrane region" description="Helical" evidence="1">
    <location>
        <begin position="135"/>
        <end position="151"/>
    </location>
</feature>
<reference evidence="2 3" key="1">
    <citation type="submission" date="2012-10" db="EMBL/GenBank/DDBJ databases">
        <authorList>
            <person name="Zafar N."/>
            <person name="Inman J."/>
            <person name="Hall N."/>
            <person name="Lorenzi H."/>
            <person name="Caler E."/>
        </authorList>
    </citation>
    <scope>NUCLEOTIDE SEQUENCE [LARGE SCALE GENOMIC DNA]</scope>
    <source>
        <strain evidence="2 3">IP1</strain>
    </source>
</reference>
<keyword evidence="1" id="KW-1133">Transmembrane helix</keyword>
<feature type="transmembrane region" description="Helical" evidence="1">
    <location>
        <begin position="20"/>
        <end position="43"/>
    </location>
</feature>
<dbReference type="VEuPathDB" id="AmoebaDB:EIN_228410"/>
<dbReference type="OMA" id="TSTHETC"/>
<gene>
    <name evidence="2" type="ORF">EIN_228410</name>
</gene>
<dbReference type="KEGG" id="eiv:EIN_228410"/>
<dbReference type="RefSeq" id="XP_004255149.1">
    <property type="nucleotide sequence ID" value="XM_004255101.1"/>
</dbReference>
<proteinExistence type="predicted"/>
<dbReference type="Proteomes" id="UP000014680">
    <property type="component" value="Unassembled WGS sequence"/>
</dbReference>
<dbReference type="GeneID" id="14887067"/>
<evidence type="ECO:0000313" key="3">
    <source>
        <dbReference type="Proteomes" id="UP000014680"/>
    </source>
</evidence>
<evidence type="ECO:0000313" key="2">
    <source>
        <dbReference type="EMBL" id="ELP88378.1"/>
    </source>
</evidence>
<dbReference type="AlphaFoldDB" id="A0A0A1U8R8"/>
<dbReference type="OrthoDB" id="27951at2759"/>
<feature type="transmembrane region" description="Helical" evidence="1">
    <location>
        <begin position="50"/>
        <end position="74"/>
    </location>
</feature>
<keyword evidence="3" id="KW-1185">Reference proteome</keyword>
<name>A0A0A1U8R8_ENTIV</name>
<protein>
    <submittedName>
        <fullName evidence="2">Uncharacterized protein</fullName>
    </submittedName>
</protein>
<accession>A0A0A1U8R8</accession>
<sequence>MIRAQASTQTPTKNFPNKSVLSTILAVSGIGLIFVGLIGLFVFIIRGKLFLIIFIVFNCFVAIGVFGVVSYLLVATVKFDYLDTVANNNMISIEYENNCCGWKTLKVSGCGAATSTHETCYSLIGVAYEIPLKKTFTLILFHFLVLIFLLVETFDELKSVNTTENKATLYSEPFITTDA</sequence>
<keyword evidence="1" id="KW-0472">Membrane</keyword>
<keyword evidence="1" id="KW-0812">Transmembrane</keyword>
<dbReference type="EMBL" id="KB206756">
    <property type="protein sequence ID" value="ELP88378.1"/>
    <property type="molecule type" value="Genomic_DNA"/>
</dbReference>